<keyword evidence="1" id="KW-1133">Transmembrane helix</keyword>
<dbReference type="EMBL" id="JAWXXV010000001">
    <property type="protein sequence ID" value="MDX5983738.1"/>
    <property type="molecule type" value="Genomic_DNA"/>
</dbReference>
<accession>A0ABU4PKX1</accession>
<dbReference type="Proteomes" id="UP001279660">
    <property type="component" value="Unassembled WGS sequence"/>
</dbReference>
<reference evidence="2 3" key="1">
    <citation type="submission" date="2023-11" db="EMBL/GenBank/DDBJ databases">
        <title>MicrobeMod: A computational toolkit for identifying prokaryotic methylation and restriction-modification with nanopore sequencing.</title>
        <authorList>
            <person name="Crits-Christoph A."/>
            <person name="Kang S.C."/>
            <person name="Lee H."/>
            <person name="Ostrov N."/>
        </authorList>
    </citation>
    <scope>NUCLEOTIDE SEQUENCE [LARGE SCALE GENOMIC DNA]</scope>
    <source>
        <strain evidence="2 3">ATCC 14820</strain>
    </source>
</reference>
<keyword evidence="1" id="KW-0812">Transmembrane</keyword>
<keyword evidence="1" id="KW-0472">Membrane</keyword>
<evidence type="ECO:0000313" key="3">
    <source>
        <dbReference type="Proteomes" id="UP001279660"/>
    </source>
</evidence>
<organism evidence="2 3">
    <name type="scientific">Sphingomonas echinoides</name>
    <dbReference type="NCBI Taxonomy" id="59803"/>
    <lineage>
        <taxon>Bacteria</taxon>
        <taxon>Pseudomonadati</taxon>
        <taxon>Pseudomonadota</taxon>
        <taxon>Alphaproteobacteria</taxon>
        <taxon>Sphingomonadales</taxon>
        <taxon>Sphingomonadaceae</taxon>
        <taxon>Sphingomonas</taxon>
    </lineage>
</organism>
<sequence length="70" mass="7584">MRDSDSQATFDYAARQLDAPGVAYLHIDQSRIKGTELILWTMGLVSLLITLVATSSTSRLVKPAAMKAST</sequence>
<name>A0ABU4PKX1_9SPHN</name>
<comment type="caution">
    <text evidence="2">The sequence shown here is derived from an EMBL/GenBank/DDBJ whole genome shotgun (WGS) entry which is preliminary data.</text>
</comment>
<evidence type="ECO:0000256" key="1">
    <source>
        <dbReference type="SAM" id="Phobius"/>
    </source>
</evidence>
<gene>
    <name evidence="2" type="ORF">SIL82_05655</name>
</gene>
<feature type="transmembrane region" description="Helical" evidence="1">
    <location>
        <begin position="37"/>
        <end position="57"/>
    </location>
</feature>
<keyword evidence="3" id="KW-1185">Reference proteome</keyword>
<protein>
    <submittedName>
        <fullName evidence="2">Uncharacterized protein</fullName>
    </submittedName>
</protein>
<proteinExistence type="predicted"/>
<evidence type="ECO:0000313" key="2">
    <source>
        <dbReference type="EMBL" id="MDX5983738.1"/>
    </source>
</evidence>
<dbReference type="RefSeq" id="WP_010404526.1">
    <property type="nucleotide sequence ID" value="NZ_JAWXXV010000001.1"/>
</dbReference>